<feature type="domain" description="VOC" evidence="1">
    <location>
        <begin position="2"/>
        <end position="121"/>
    </location>
</feature>
<dbReference type="Pfam" id="PF12681">
    <property type="entry name" value="Glyoxalase_2"/>
    <property type="match status" value="1"/>
</dbReference>
<evidence type="ECO:0000313" key="2">
    <source>
        <dbReference type="EMBL" id="CUX13353.1"/>
    </source>
</evidence>
<accession>A0A1S7NYF0</accession>
<dbReference type="AlphaFoldDB" id="A0A1S7NYF0"/>
<dbReference type="Gene3D" id="3.10.180.10">
    <property type="entry name" value="2,3-Dihydroxybiphenyl 1,2-Dioxygenase, domain 1"/>
    <property type="match status" value="1"/>
</dbReference>
<dbReference type="PROSITE" id="PS51819">
    <property type="entry name" value="VOC"/>
    <property type="match status" value="1"/>
</dbReference>
<dbReference type="SUPFAM" id="SSF54593">
    <property type="entry name" value="Glyoxalase/Bleomycin resistance protein/Dihydroxybiphenyl dioxygenase"/>
    <property type="match status" value="1"/>
</dbReference>
<dbReference type="STRING" id="1183432.AGR3A_Cc180011"/>
<gene>
    <name evidence="2" type="ORF">AGR3A_Cc180011</name>
</gene>
<keyword evidence="3" id="KW-1185">Reference proteome</keyword>
<sequence length="127" mass="14788">MRFVNPIPFVRDIDRSKAFYRDRLSLQILRDFGNFVLFEGGFAIHEGRSLEETVWQAPSGMEEPYGRRNLLLYFEHADVDAAFQNIAPYVELIHPVQRQAWGQRVFRFYDPDGHAIEVGEPLGQSDE</sequence>
<dbReference type="InterPro" id="IPR025870">
    <property type="entry name" value="Glyoxalase-like_dom"/>
</dbReference>
<dbReference type="InterPro" id="IPR037523">
    <property type="entry name" value="VOC_core"/>
</dbReference>
<proteinExistence type="predicted"/>
<dbReference type="Proteomes" id="UP000191988">
    <property type="component" value="Unassembled WGS sequence"/>
</dbReference>
<organism evidence="2 3">
    <name type="scientific">Agrobacterium tomkonis CFBP 6623</name>
    <dbReference type="NCBI Taxonomy" id="1183432"/>
    <lineage>
        <taxon>Bacteria</taxon>
        <taxon>Pseudomonadati</taxon>
        <taxon>Pseudomonadota</taxon>
        <taxon>Alphaproteobacteria</taxon>
        <taxon>Hyphomicrobiales</taxon>
        <taxon>Rhizobiaceae</taxon>
        <taxon>Rhizobium/Agrobacterium group</taxon>
        <taxon>Agrobacterium</taxon>
        <taxon>Agrobacterium tumefaciens complex</taxon>
    </lineage>
</organism>
<dbReference type="InterPro" id="IPR029068">
    <property type="entry name" value="Glyas_Bleomycin-R_OHBP_Dase"/>
</dbReference>
<name>A0A1S7NYF0_9HYPH</name>
<evidence type="ECO:0000259" key="1">
    <source>
        <dbReference type="PROSITE" id="PS51819"/>
    </source>
</evidence>
<dbReference type="RefSeq" id="WP_046798213.1">
    <property type="nucleotide sequence ID" value="NZ_LT009723.1"/>
</dbReference>
<dbReference type="EMBL" id="FBWK01000010">
    <property type="protein sequence ID" value="CUX13353.1"/>
    <property type="molecule type" value="Genomic_DNA"/>
</dbReference>
<reference evidence="3" key="1">
    <citation type="submission" date="2016-01" db="EMBL/GenBank/DDBJ databases">
        <authorList>
            <person name="Regsiter A."/>
            <person name="william w."/>
        </authorList>
    </citation>
    <scope>NUCLEOTIDE SEQUENCE [LARGE SCALE GENOMIC DNA]</scope>
    <source>
        <strain evidence="3">CFBP 6623</strain>
    </source>
</reference>
<evidence type="ECO:0000313" key="3">
    <source>
        <dbReference type="Proteomes" id="UP000191988"/>
    </source>
</evidence>
<protein>
    <recommendedName>
        <fullName evidence="1">VOC domain-containing protein</fullName>
    </recommendedName>
</protein>